<dbReference type="Pfam" id="PF02453">
    <property type="entry name" value="Reticulon"/>
    <property type="match status" value="1"/>
</dbReference>
<dbReference type="PANTHER" id="PTHR10994">
    <property type="entry name" value="RETICULON"/>
    <property type="match status" value="1"/>
</dbReference>
<feature type="domain" description="Reticulon" evidence="7">
    <location>
        <begin position="36"/>
        <end position="219"/>
    </location>
</feature>
<comment type="subcellular location">
    <subcellularLocation>
        <location evidence="1 6">Endoplasmic reticulum membrane</location>
        <topology evidence="1 6">Multi-pass membrane protein</topology>
    </subcellularLocation>
</comment>
<dbReference type="InterPro" id="IPR045064">
    <property type="entry name" value="Reticulon-like"/>
</dbReference>
<dbReference type="GO" id="GO:0005789">
    <property type="term" value="C:endoplasmic reticulum membrane"/>
    <property type="evidence" value="ECO:0007669"/>
    <property type="project" value="UniProtKB-SubCell"/>
</dbReference>
<proteinExistence type="predicted"/>
<keyword evidence="2 6" id="KW-0812">Transmembrane</keyword>
<dbReference type="AlphaFoldDB" id="A0A8T1QNG1"/>
<gene>
    <name evidence="8" type="ORF">CIPAW_05G241600</name>
</gene>
<keyword evidence="9" id="KW-1185">Reference proteome</keyword>
<accession>A0A8T1QNG1</accession>
<organism evidence="8 9">
    <name type="scientific">Carya illinoinensis</name>
    <name type="common">Pecan</name>
    <dbReference type="NCBI Taxonomy" id="32201"/>
    <lineage>
        <taxon>Eukaryota</taxon>
        <taxon>Viridiplantae</taxon>
        <taxon>Streptophyta</taxon>
        <taxon>Embryophyta</taxon>
        <taxon>Tracheophyta</taxon>
        <taxon>Spermatophyta</taxon>
        <taxon>Magnoliopsida</taxon>
        <taxon>eudicotyledons</taxon>
        <taxon>Gunneridae</taxon>
        <taxon>Pentapetalae</taxon>
        <taxon>rosids</taxon>
        <taxon>fabids</taxon>
        <taxon>Fagales</taxon>
        <taxon>Juglandaceae</taxon>
        <taxon>Carya</taxon>
    </lineage>
</organism>
<evidence type="ECO:0000256" key="4">
    <source>
        <dbReference type="ARBA" id="ARBA00022989"/>
    </source>
</evidence>
<dbReference type="EMBL" id="CM031813">
    <property type="protein sequence ID" value="KAG6655799.1"/>
    <property type="molecule type" value="Genomic_DNA"/>
</dbReference>
<dbReference type="GO" id="GO:0009617">
    <property type="term" value="P:response to bacterium"/>
    <property type="evidence" value="ECO:0007669"/>
    <property type="project" value="InterPro"/>
</dbReference>
<comment type="caution">
    <text evidence="8">The sequence shown here is derived from an EMBL/GenBank/DDBJ whole genome shotgun (WGS) entry which is preliminary data.</text>
</comment>
<evidence type="ECO:0000256" key="6">
    <source>
        <dbReference type="RuleBase" id="RU363132"/>
    </source>
</evidence>
<evidence type="ECO:0000256" key="1">
    <source>
        <dbReference type="ARBA" id="ARBA00004477"/>
    </source>
</evidence>
<feature type="transmembrane region" description="Helical" evidence="6">
    <location>
        <begin position="68"/>
        <end position="88"/>
    </location>
</feature>
<keyword evidence="5 6" id="KW-0472">Membrane</keyword>
<sequence length="219" mass="25416">MAKTSFSSHSEYQTQSWLGVFGHGRTMHDNLGGGKVADILLWKNKKLSTAILIGLTSIWLLFEVVEYQFITFLCHIMITAMTLIFVWSKVAGVLIDWRPPNIHDFSLSESTCRFYFAKFNWFLFKFFEISTGKDLKGFFVAIACLWILSVIGAYFSSLNLLYLVFLCMQILPVLYEKYEREVDYLATKGRQDVKSLYRKFDSKVLTKIPRGPVKQRKLQ</sequence>
<evidence type="ECO:0000313" key="9">
    <source>
        <dbReference type="Proteomes" id="UP000811609"/>
    </source>
</evidence>
<dbReference type="PROSITE" id="PS50845">
    <property type="entry name" value="RETICULON"/>
    <property type="match status" value="1"/>
</dbReference>
<keyword evidence="3 6" id="KW-0256">Endoplasmic reticulum</keyword>
<feature type="transmembrane region" description="Helical" evidence="6">
    <location>
        <begin position="135"/>
        <end position="154"/>
    </location>
</feature>
<evidence type="ECO:0000256" key="3">
    <source>
        <dbReference type="ARBA" id="ARBA00022824"/>
    </source>
</evidence>
<reference evidence="8" key="1">
    <citation type="submission" date="2020-12" db="EMBL/GenBank/DDBJ databases">
        <title>WGS assembly of Carya illinoinensis cv. Pawnee.</title>
        <authorList>
            <person name="Platts A."/>
            <person name="Shu S."/>
            <person name="Wright S."/>
            <person name="Barry K."/>
            <person name="Edger P."/>
            <person name="Pires J.C."/>
            <person name="Schmutz J."/>
        </authorList>
    </citation>
    <scope>NUCLEOTIDE SEQUENCE</scope>
    <source>
        <tissue evidence="8">Leaf</tissue>
    </source>
</reference>
<dbReference type="InterPro" id="IPR003388">
    <property type="entry name" value="Reticulon"/>
</dbReference>
<name>A0A8T1QNG1_CARIL</name>
<evidence type="ECO:0000256" key="2">
    <source>
        <dbReference type="ARBA" id="ARBA00022692"/>
    </source>
</evidence>
<evidence type="ECO:0000256" key="5">
    <source>
        <dbReference type="ARBA" id="ARBA00023136"/>
    </source>
</evidence>
<dbReference type="PANTHER" id="PTHR10994:SF157">
    <property type="entry name" value="RETICULON-LIKE PROTEIN B14"/>
    <property type="match status" value="1"/>
</dbReference>
<protein>
    <recommendedName>
        <fullName evidence="6">Reticulon-like protein</fullName>
    </recommendedName>
</protein>
<feature type="transmembrane region" description="Helical" evidence="6">
    <location>
        <begin position="47"/>
        <end position="62"/>
    </location>
</feature>
<evidence type="ECO:0000259" key="7">
    <source>
        <dbReference type="PROSITE" id="PS50845"/>
    </source>
</evidence>
<evidence type="ECO:0000313" key="8">
    <source>
        <dbReference type="EMBL" id="KAG6655799.1"/>
    </source>
</evidence>
<dbReference type="Proteomes" id="UP000811609">
    <property type="component" value="Chromosome 5"/>
</dbReference>
<keyword evidence="4 6" id="KW-1133">Transmembrane helix</keyword>